<keyword evidence="2" id="KW-1185">Reference proteome</keyword>
<dbReference type="Proteomes" id="UP000680714">
    <property type="component" value="Unassembled WGS sequence"/>
</dbReference>
<accession>A0ABS5IAU3</accession>
<dbReference type="EMBL" id="JAGTUF010000005">
    <property type="protein sequence ID" value="MBR9971534.1"/>
    <property type="molecule type" value="Genomic_DNA"/>
</dbReference>
<gene>
    <name evidence="1" type="ORF">KEC16_07395</name>
</gene>
<dbReference type="RefSeq" id="WP_211547401.1">
    <property type="nucleotide sequence ID" value="NZ_JAGTUF010000005.1"/>
</dbReference>
<name>A0ABS5IAU3_9PROT</name>
<reference evidence="1 2" key="1">
    <citation type="submission" date="2021-04" db="EMBL/GenBank/DDBJ databases">
        <title>Magnetospirillum sulfuroxidans sp. nov., a facultative chemolithoautotrophic sulfur-oxidizing alphaproteobacterium isolated from freshwater sediment and proposals for Paramagetospirillum gen. nov., and Magnetospirillaceae fam. nov.</title>
        <authorList>
            <person name="Koziaeva V."/>
            <person name="Geelhoed J.S."/>
            <person name="Sorokin D.Y."/>
            <person name="Grouzdev D.S."/>
        </authorList>
    </citation>
    <scope>NUCLEOTIDE SEQUENCE [LARGE SCALE GENOMIC DNA]</scope>
    <source>
        <strain evidence="1 2">J10</strain>
    </source>
</reference>
<protein>
    <submittedName>
        <fullName evidence="1">Uncharacterized protein</fullName>
    </submittedName>
</protein>
<evidence type="ECO:0000313" key="2">
    <source>
        <dbReference type="Proteomes" id="UP000680714"/>
    </source>
</evidence>
<organism evidence="1 2">
    <name type="scientific">Magnetospirillum sulfuroxidans</name>
    <dbReference type="NCBI Taxonomy" id="611300"/>
    <lineage>
        <taxon>Bacteria</taxon>
        <taxon>Pseudomonadati</taxon>
        <taxon>Pseudomonadota</taxon>
        <taxon>Alphaproteobacteria</taxon>
        <taxon>Rhodospirillales</taxon>
        <taxon>Rhodospirillaceae</taxon>
        <taxon>Magnetospirillum</taxon>
    </lineage>
</organism>
<sequence length="99" mass="11008">MRVVMSEARPQIAVSWVWAPLLRIGMAEIKGERDGMLVTPLHPLRLAEVGVKARQLAEAVRKVTFSGENEADEIGNYLPRVGKDVLRGCRHLRQAAPSH</sequence>
<evidence type="ECO:0000313" key="1">
    <source>
        <dbReference type="EMBL" id="MBR9971534.1"/>
    </source>
</evidence>
<comment type="caution">
    <text evidence="1">The sequence shown here is derived from an EMBL/GenBank/DDBJ whole genome shotgun (WGS) entry which is preliminary data.</text>
</comment>
<proteinExistence type="predicted"/>